<dbReference type="CTD" id="36345536"/>
<dbReference type="AlphaFoldDB" id="W6U402"/>
<comment type="caution">
    <text evidence="1">The sequence shown here is derived from an EMBL/GenBank/DDBJ whole genome shotgun (WGS) entry which is preliminary data.</text>
</comment>
<reference evidence="1 2" key="1">
    <citation type="journal article" date="2013" name="Nat. Genet.">
        <title>The genome of the hydatid tapeworm Echinococcus granulosus.</title>
        <authorList>
            <person name="Zheng H."/>
            <person name="Zhang W."/>
            <person name="Zhang L."/>
            <person name="Zhang Z."/>
            <person name="Li J."/>
            <person name="Lu G."/>
            <person name="Zhu Y."/>
            <person name="Wang Y."/>
            <person name="Huang Y."/>
            <person name="Liu J."/>
            <person name="Kang H."/>
            <person name="Chen J."/>
            <person name="Wang L."/>
            <person name="Chen A."/>
            <person name="Yu S."/>
            <person name="Gao Z."/>
            <person name="Jin L."/>
            <person name="Gu W."/>
            <person name="Wang Z."/>
            <person name="Zhao L."/>
            <person name="Shi B."/>
            <person name="Wen H."/>
            <person name="Lin R."/>
            <person name="Jones M.K."/>
            <person name="Brejova B."/>
            <person name="Vinar T."/>
            <person name="Zhao G."/>
            <person name="McManus D.P."/>
            <person name="Chen Z."/>
            <person name="Zhou Y."/>
            <person name="Wang S."/>
        </authorList>
    </citation>
    <scope>NUCLEOTIDE SEQUENCE [LARGE SCALE GENOMIC DNA]</scope>
</reference>
<dbReference type="KEGG" id="egl:EGR_09821"/>
<dbReference type="EMBL" id="APAU02000169">
    <property type="protein sequence ID" value="EUB55326.1"/>
    <property type="molecule type" value="Genomic_DNA"/>
</dbReference>
<dbReference type="Proteomes" id="UP000019149">
    <property type="component" value="Unassembled WGS sequence"/>
</dbReference>
<accession>W6U402</accession>
<gene>
    <name evidence="1" type="ORF">EGR_09821</name>
</gene>
<dbReference type="RefSeq" id="XP_024346522.1">
    <property type="nucleotide sequence ID" value="XM_024499070.1"/>
</dbReference>
<evidence type="ECO:0000313" key="2">
    <source>
        <dbReference type="Proteomes" id="UP000019149"/>
    </source>
</evidence>
<proteinExistence type="predicted"/>
<organism evidence="1 2">
    <name type="scientific">Echinococcus granulosus</name>
    <name type="common">Hydatid tapeworm</name>
    <dbReference type="NCBI Taxonomy" id="6210"/>
    <lineage>
        <taxon>Eukaryota</taxon>
        <taxon>Metazoa</taxon>
        <taxon>Spiralia</taxon>
        <taxon>Lophotrochozoa</taxon>
        <taxon>Platyhelminthes</taxon>
        <taxon>Cestoda</taxon>
        <taxon>Eucestoda</taxon>
        <taxon>Cyclophyllidea</taxon>
        <taxon>Taeniidae</taxon>
        <taxon>Echinococcus</taxon>
        <taxon>Echinococcus granulosus group</taxon>
    </lineage>
</organism>
<keyword evidence="2" id="KW-1185">Reference proteome</keyword>
<protein>
    <submittedName>
        <fullName evidence="1">Uncharacterized protein</fullName>
    </submittedName>
</protein>
<dbReference type="GeneID" id="36345536"/>
<evidence type="ECO:0000313" key="1">
    <source>
        <dbReference type="EMBL" id="EUB55326.1"/>
    </source>
</evidence>
<name>W6U402_ECHGR</name>
<sequence length="260" mass="28804">MFCTKMRLLISKCHQFPKWPPFGQNKPYKATTNLAATVNKDIHVNRNVTSVMIILRQHLISLYSETCILIKIFFADESETGGSGDAHFLINGIIGATLNSMPNNHYLIAENTSNSLINFKIMNKSTTHIADILTEDKLATRTRYIPSFPYCCSIIVSGTSIKCLDLFINYYADRLNSQISSPFTITFSVVFSTCANTSPFLPNGTLFVLQCFLKQLAAMLHSFSTGIAILSYAINFSILPKAISLSASNNGNIYRQTAGV</sequence>